<dbReference type="Gene3D" id="2.60.40.3330">
    <property type="match status" value="1"/>
</dbReference>
<proteinExistence type="inferred from homology"/>
<comment type="caution">
    <text evidence="6">The sequence shown here is derived from an EMBL/GenBank/DDBJ whole genome shotgun (WGS) entry which is preliminary data.</text>
</comment>
<comment type="similarity">
    <text evidence="2">Belongs to the nematode transthyretin-like family.</text>
</comment>
<protein>
    <submittedName>
        <fullName evidence="6">Uncharacterized protein</fullName>
    </submittedName>
</protein>
<accession>A0AAV5T1N7</accession>
<dbReference type="AlphaFoldDB" id="A0AAV5T1N7"/>
<comment type="subcellular location">
    <subcellularLocation>
        <location evidence="1">Secreted</location>
    </subcellularLocation>
</comment>
<feature type="chain" id="PRO_5043831650" evidence="5">
    <location>
        <begin position="20"/>
        <end position="142"/>
    </location>
</feature>
<evidence type="ECO:0000256" key="5">
    <source>
        <dbReference type="SAM" id="SignalP"/>
    </source>
</evidence>
<feature type="non-terminal residue" evidence="6">
    <location>
        <position position="1"/>
    </location>
</feature>
<keyword evidence="4 5" id="KW-0732">Signal</keyword>
<sequence>FQMKLALILALVTAEAVRASPFGTVQSAAVKGKLTCNGQPAGDVKVKLYDVDTFDPDDLMAEGVSQGDGSFQLSGSEKENTKIDPKVNIYHKCNHKGICLKKIAIVIPKDYVSEGEKAERVFDIGEINLAGRFSGESVDCIN</sequence>
<name>A0AAV5T1N7_9BILA</name>
<evidence type="ECO:0000313" key="6">
    <source>
        <dbReference type="EMBL" id="GMS86743.1"/>
    </source>
</evidence>
<keyword evidence="7" id="KW-1185">Reference proteome</keyword>
<evidence type="ECO:0000256" key="1">
    <source>
        <dbReference type="ARBA" id="ARBA00004613"/>
    </source>
</evidence>
<organism evidence="6 7">
    <name type="scientific">Pristionchus entomophagus</name>
    <dbReference type="NCBI Taxonomy" id="358040"/>
    <lineage>
        <taxon>Eukaryota</taxon>
        <taxon>Metazoa</taxon>
        <taxon>Ecdysozoa</taxon>
        <taxon>Nematoda</taxon>
        <taxon>Chromadorea</taxon>
        <taxon>Rhabditida</taxon>
        <taxon>Rhabditina</taxon>
        <taxon>Diplogasteromorpha</taxon>
        <taxon>Diplogasteroidea</taxon>
        <taxon>Neodiplogasteridae</taxon>
        <taxon>Pristionchus</taxon>
    </lineage>
</organism>
<dbReference type="Proteomes" id="UP001432027">
    <property type="component" value="Unassembled WGS sequence"/>
</dbReference>
<gene>
    <name evidence="6" type="ORF">PENTCL1PPCAC_8918</name>
</gene>
<evidence type="ECO:0000256" key="4">
    <source>
        <dbReference type="ARBA" id="ARBA00022729"/>
    </source>
</evidence>
<dbReference type="InterPro" id="IPR001534">
    <property type="entry name" value="Transthyretin-like"/>
</dbReference>
<dbReference type="PANTHER" id="PTHR21700:SF24">
    <property type="entry name" value="TRANSTHYRETIN-LIKE FAMILY PROTEIN"/>
    <property type="match status" value="1"/>
</dbReference>
<dbReference type="GO" id="GO:0009986">
    <property type="term" value="C:cell surface"/>
    <property type="evidence" value="ECO:0007669"/>
    <property type="project" value="InterPro"/>
</dbReference>
<dbReference type="GO" id="GO:0005576">
    <property type="term" value="C:extracellular region"/>
    <property type="evidence" value="ECO:0007669"/>
    <property type="project" value="UniProtKB-SubCell"/>
</dbReference>
<reference evidence="6" key="1">
    <citation type="submission" date="2023-10" db="EMBL/GenBank/DDBJ databases">
        <title>Genome assembly of Pristionchus species.</title>
        <authorList>
            <person name="Yoshida K."/>
            <person name="Sommer R.J."/>
        </authorList>
    </citation>
    <scope>NUCLEOTIDE SEQUENCE</scope>
    <source>
        <strain evidence="6">RS0144</strain>
    </source>
</reference>
<evidence type="ECO:0000313" key="7">
    <source>
        <dbReference type="Proteomes" id="UP001432027"/>
    </source>
</evidence>
<dbReference type="InterPro" id="IPR038479">
    <property type="entry name" value="Transthyretin-like_sf"/>
</dbReference>
<keyword evidence="3" id="KW-0964">Secreted</keyword>
<feature type="signal peptide" evidence="5">
    <location>
        <begin position="1"/>
        <end position="19"/>
    </location>
</feature>
<evidence type="ECO:0000256" key="3">
    <source>
        <dbReference type="ARBA" id="ARBA00022525"/>
    </source>
</evidence>
<dbReference type="Pfam" id="PF01060">
    <property type="entry name" value="TTR-52"/>
    <property type="match status" value="1"/>
</dbReference>
<evidence type="ECO:0000256" key="2">
    <source>
        <dbReference type="ARBA" id="ARBA00010112"/>
    </source>
</evidence>
<dbReference type="EMBL" id="BTSX01000002">
    <property type="protein sequence ID" value="GMS86743.1"/>
    <property type="molecule type" value="Genomic_DNA"/>
</dbReference>
<dbReference type="PANTHER" id="PTHR21700">
    <property type="entry name" value="TRANSTHYRETIN-LIKE FAMILY PROTEIN-RELATED"/>
    <property type="match status" value="1"/>
</dbReference>